<dbReference type="PATRIC" id="fig|1195763.3.peg.4032"/>
<evidence type="ECO:0000256" key="5">
    <source>
        <dbReference type="ARBA" id="ARBA00022825"/>
    </source>
</evidence>
<dbReference type="AlphaFoldDB" id="A0A0J1GVN0"/>
<keyword evidence="8" id="KW-0472">Membrane</keyword>
<keyword evidence="4 6" id="KW-0378">Hydrolase</keyword>
<keyword evidence="8" id="KW-1133">Transmembrane helix</keyword>
<comment type="similarity">
    <text evidence="1 6">Belongs to the peptidase S1B family.</text>
</comment>
<keyword evidence="11" id="KW-1185">Reference proteome</keyword>
<dbReference type="SUPFAM" id="SSF50494">
    <property type="entry name" value="Trypsin-like serine proteases"/>
    <property type="match status" value="1"/>
</dbReference>
<dbReference type="GO" id="GO:0006508">
    <property type="term" value="P:proteolysis"/>
    <property type="evidence" value="ECO:0007669"/>
    <property type="project" value="UniProtKB-KW"/>
</dbReference>
<dbReference type="EMBL" id="LDOT01000032">
    <property type="protein sequence ID" value="KLV03499.1"/>
    <property type="molecule type" value="Genomic_DNA"/>
</dbReference>
<keyword evidence="3 6" id="KW-0732">Signal</keyword>
<dbReference type="PRINTS" id="PR00839">
    <property type="entry name" value="V8PROTEASE"/>
</dbReference>
<gene>
    <name evidence="10" type="ORF">ABT56_18870</name>
</gene>
<dbReference type="Pfam" id="PF00089">
    <property type="entry name" value="Trypsin"/>
    <property type="match status" value="1"/>
</dbReference>
<dbReference type="EC" id="3.4.21.-" evidence="6"/>
<evidence type="ECO:0000256" key="7">
    <source>
        <dbReference type="SAM" id="MobiDB-lite"/>
    </source>
</evidence>
<name>A0A0J1GVN0_9GAMM</name>
<evidence type="ECO:0000259" key="9">
    <source>
        <dbReference type="PROSITE" id="PS50240"/>
    </source>
</evidence>
<protein>
    <recommendedName>
        <fullName evidence="6">Serine protease</fullName>
        <ecNumber evidence="6">3.4.21.-</ecNumber>
    </recommendedName>
</protein>
<sequence length="342" mass="36222">MKKLILNVALTAALASSSVWAVEGGDALSWSDYPYLVESNCTGTILAGRFVLLAGHCGAWESNPFPRAIKLSNGKSIMPSKRHAELYYEGTDDVALWELNDTIPTNKVIYLNASDAPVISDSVYLMGFGRDNGIADLHGGFNTVSNVVETNVMYVDSIVHSVEGDSGAPVLNANGEIIAVNAGSNTVEGSGEYAQSGSMISAPVVKNWILDTINGWHSETNFELVGQRTVELQSLHSQPTDLNELINSGTFTSGDVQVLGGSCVTDGVVDAFQRCTLDLSSNGQEGFVDLGNYKITVNPHVEPEPEPEPDGGNNNGGESGGGSMGLFGMILLGFLAAFRKKI</sequence>
<dbReference type="GO" id="GO:0004252">
    <property type="term" value="F:serine-type endopeptidase activity"/>
    <property type="evidence" value="ECO:0007669"/>
    <property type="project" value="InterPro"/>
</dbReference>
<evidence type="ECO:0000313" key="10">
    <source>
        <dbReference type="EMBL" id="KLV03499.1"/>
    </source>
</evidence>
<dbReference type="InterPro" id="IPR043504">
    <property type="entry name" value="Peptidase_S1_PA_chymotrypsin"/>
</dbReference>
<evidence type="ECO:0000256" key="6">
    <source>
        <dbReference type="RuleBase" id="RU004296"/>
    </source>
</evidence>
<keyword evidence="5 6" id="KW-0720">Serine protease</keyword>
<evidence type="ECO:0000256" key="1">
    <source>
        <dbReference type="ARBA" id="ARBA00008764"/>
    </source>
</evidence>
<dbReference type="STRING" id="1195763.ABT56_18870"/>
<dbReference type="InterPro" id="IPR009003">
    <property type="entry name" value="Peptidase_S1_PA"/>
</dbReference>
<evidence type="ECO:0000256" key="4">
    <source>
        <dbReference type="ARBA" id="ARBA00022801"/>
    </source>
</evidence>
<dbReference type="InterPro" id="IPR008256">
    <property type="entry name" value="Peptidase_S1B"/>
</dbReference>
<evidence type="ECO:0000256" key="3">
    <source>
        <dbReference type="ARBA" id="ARBA00022729"/>
    </source>
</evidence>
<evidence type="ECO:0000313" key="11">
    <source>
        <dbReference type="Proteomes" id="UP000036097"/>
    </source>
</evidence>
<dbReference type="Proteomes" id="UP000036097">
    <property type="component" value="Unassembled WGS sequence"/>
</dbReference>
<evidence type="ECO:0000256" key="8">
    <source>
        <dbReference type="SAM" id="Phobius"/>
    </source>
</evidence>
<proteinExistence type="inferred from homology"/>
<dbReference type="Gene3D" id="2.40.10.10">
    <property type="entry name" value="Trypsin-like serine proteases"/>
    <property type="match status" value="2"/>
</dbReference>
<keyword evidence="2 6" id="KW-0645">Protease</keyword>
<feature type="domain" description="Peptidase S1" evidence="9">
    <location>
        <begin position="22"/>
        <end position="214"/>
    </location>
</feature>
<dbReference type="PROSITE" id="PS50240">
    <property type="entry name" value="TRYPSIN_DOM"/>
    <property type="match status" value="1"/>
</dbReference>
<organism evidence="10 11">
    <name type="scientific">Photobacterium aquae</name>
    <dbReference type="NCBI Taxonomy" id="1195763"/>
    <lineage>
        <taxon>Bacteria</taxon>
        <taxon>Pseudomonadati</taxon>
        <taxon>Pseudomonadota</taxon>
        <taxon>Gammaproteobacteria</taxon>
        <taxon>Vibrionales</taxon>
        <taxon>Vibrionaceae</taxon>
        <taxon>Photobacterium</taxon>
    </lineage>
</organism>
<dbReference type="RefSeq" id="WP_047880462.1">
    <property type="nucleotide sequence ID" value="NZ_LDOT01000032.1"/>
</dbReference>
<keyword evidence="8" id="KW-0812">Transmembrane</keyword>
<reference evidence="10 11" key="1">
    <citation type="submission" date="2015-05" db="EMBL/GenBank/DDBJ databases">
        <title>Photobacterium galathea sp. nov.</title>
        <authorList>
            <person name="Machado H."/>
            <person name="Gram L."/>
        </authorList>
    </citation>
    <scope>NUCLEOTIDE SEQUENCE [LARGE SCALE GENOMIC DNA]</scope>
    <source>
        <strain evidence="10 11">CGMCC 1.12159</strain>
    </source>
</reference>
<feature type="signal peptide" evidence="6">
    <location>
        <begin position="1"/>
        <end position="21"/>
    </location>
</feature>
<accession>A0A0J1GVN0</accession>
<evidence type="ECO:0000256" key="2">
    <source>
        <dbReference type="ARBA" id="ARBA00022670"/>
    </source>
</evidence>
<feature type="chain" id="PRO_5005251954" description="Serine protease" evidence="6">
    <location>
        <begin position="22"/>
        <end position="342"/>
    </location>
</feature>
<comment type="caution">
    <text evidence="10">The sequence shown here is derived from an EMBL/GenBank/DDBJ whole genome shotgun (WGS) entry which is preliminary data.</text>
</comment>
<dbReference type="InterPro" id="IPR001254">
    <property type="entry name" value="Trypsin_dom"/>
</dbReference>
<feature type="transmembrane region" description="Helical" evidence="8">
    <location>
        <begin position="320"/>
        <end position="338"/>
    </location>
</feature>
<feature type="region of interest" description="Disordered" evidence="7">
    <location>
        <begin position="297"/>
        <end position="320"/>
    </location>
</feature>